<protein>
    <recommendedName>
        <fullName evidence="2">COP9 signalosome complex subunit 4</fullName>
    </recommendedName>
</protein>
<sequence length="472" mass="54325">MLTQTLLQSIASITDQNARKEAIIQLCKQLIATNDNSESCVVLFKKYLEYSLETRDTLISQEFILEFTKKLINDNTFTDVILKEILLMLISQLKTKEKIYNESSILAGKKLIEIYKMESDWISTSNILETIPHVLSERNDCANYTVDQQKMEIYIKAGESFRLVNNIPKAESFLGRAGQFLKSVGEKHRLIYDFKFFQAKMFDTNRVYTKAYSIYIELIINRYDDVNTRLDLLNMATKNLILSEPSNKKTQTLERIINTKISAIMPLRQIAEKVLQNCIIFFDNFGELKYGSAVLDLYNLLTIAPGFKPNNASINESSAIQELNRFFCKHNIFCLSQTFANISFEILSKLTRVDMDYLENNLIQMINDNSLKAYIDGVDELIIFSDYNPEDEILGSADLVKSQFKSSDRVLENLSNFDLEFEEIAIDKNKFQFHPAKKEVILSISDIINSVEDTKKKILQHYPNLMGVGSEN</sequence>
<feature type="domain" description="PCI" evidence="4">
    <location>
        <begin position="200"/>
        <end position="389"/>
    </location>
</feature>
<dbReference type="Pfam" id="PF01399">
    <property type="entry name" value="PCI"/>
    <property type="match status" value="1"/>
</dbReference>
<gene>
    <name evidence="5" type="ORF">BB561_000429</name>
</gene>
<evidence type="ECO:0000256" key="1">
    <source>
        <dbReference type="ARBA" id="ARBA00010417"/>
    </source>
</evidence>
<dbReference type="GO" id="GO:0005829">
    <property type="term" value="C:cytosol"/>
    <property type="evidence" value="ECO:0007669"/>
    <property type="project" value="TreeGrafter"/>
</dbReference>
<comment type="similarity">
    <text evidence="1">Belongs to the CSN4 family.</text>
</comment>
<dbReference type="InterPro" id="IPR040134">
    <property type="entry name" value="PSMD12/CSN4"/>
</dbReference>
<evidence type="ECO:0000256" key="2">
    <source>
        <dbReference type="ARBA" id="ARBA00014881"/>
    </source>
</evidence>
<keyword evidence="6" id="KW-1185">Reference proteome</keyword>
<dbReference type="EMBL" id="MBFR01000009">
    <property type="protein sequence ID" value="PVU97632.1"/>
    <property type="molecule type" value="Genomic_DNA"/>
</dbReference>
<reference evidence="5 6" key="1">
    <citation type="journal article" date="2018" name="MBio">
        <title>Comparative Genomics Reveals the Core Gene Toolbox for the Fungus-Insect Symbiosis.</title>
        <authorList>
            <person name="Wang Y."/>
            <person name="Stata M."/>
            <person name="Wang W."/>
            <person name="Stajich J.E."/>
            <person name="White M.M."/>
            <person name="Moncalvo J.M."/>
        </authorList>
    </citation>
    <scope>NUCLEOTIDE SEQUENCE [LARGE SCALE GENOMIC DNA]</scope>
    <source>
        <strain evidence="5 6">SWE-8-4</strain>
    </source>
</reference>
<accession>A0A2T9YZ57</accession>
<name>A0A2T9YZ57_9FUNG</name>
<dbReference type="InterPro" id="IPR036390">
    <property type="entry name" value="WH_DNA-bd_sf"/>
</dbReference>
<evidence type="ECO:0000313" key="5">
    <source>
        <dbReference type="EMBL" id="PVU97632.1"/>
    </source>
</evidence>
<dbReference type="InterPro" id="IPR036388">
    <property type="entry name" value="WH-like_DNA-bd_sf"/>
</dbReference>
<dbReference type="InterPro" id="IPR000717">
    <property type="entry name" value="PCI_dom"/>
</dbReference>
<evidence type="ECO:0000313" key="6">
    <source>
        <dbReference type="Proteomes" id="UP000245383"/>
    </source>
</evidence>
<dbReference type="OrthoDB" id="295656at2759"/>
<dbReference type="GO" id="GO:0008180">
    <property type="term" value="C:COP9 signalosome"/>
    <property type="evidence" value="ECO:0007669"/>
    <property type="project" value="UniProtKB-KW"/>
</dbReference>
<proteinExistence type="inferred from homology"/>
<keyword evidence="3" id="KW-0736">Signalosome</keyword>
<dbReference type="AlphaFoldDB" id="A0A2T9YZ57"/>
<dbReference type="STRING" id="133385.A0A2T9YZ57"/>
<evidence type="ECO:0000256" key="3">
    <source>
        <dbReference type="ARBA" id="ARBA00022790"/>
    </source>
</evidence>
<dbReference type="PANTHER" id="PTHR10855:SF2">
    <property type="entry name" value="COP9 SIGNALOSOME COMPLEX SUBUNIT 4"/>
    <property type="match status" value="1"/>
</dbReference>
<dbReference type="PANTHER" id="PTHR10855">
    <property type="entry name" value="26S PROTEASOME NON-ATPASE REGULATORY SUBUNIT 12/COP9 SIGNALOSOME COMPLEX SUBUNIT 4"/>
    <property type="match status" value="1"/>
</dbReference>
<comment type="caution">
    <text evidence="5">The sequence shown here is derived from an EMBL/GenBank/DDBJ whole genome shotgun (WGS) entry which is preliminary data.</text>
</comment>
<dbReference type="Gene3D" id="1.10.10.10">
    <property type="entry name" value="Winged helix-like DNA-binding domain superfamily/Winged helix DNA-binding domain"/>
    <property type="match status" value="1"/>
</dbReference>
<evidence type="ECO:0000259" key="4">
    <source>
        <dbReference type="PROSITE" id="PS50250"/>
    </source>
</evidence>
<dbReference type="SUPFAM" id="SSF46785">
    <property type="entry name" value="Winged helix' DNA-binding domain"/>
    <property type="match status" value="1"/>
</dbReference>
<dbReference type="Proteomes" id="UP000245383">
    <property type="component" value="Unassembled WGS sequence"/>
</dbReference>
<organism evidence="5 6">
    <name type="scientific">Smittium simulii</name>
    <dbReference type="NCBI Taxonomy" id="133385"/>
    <lineage>
        <taxon>Eukaryota</taxon>
        <taxon>Fungi</taxon>
        <taxon>Fungi incertae sedis</taxon>
        <taxon>Zoopagomycota</taxon>
        <taxon>Kickxellomycotina</taxon>
        <taxon>Harpellomycetes</taxon>
        <taxon>Harpellales</taxon>
        <taxon>Legeriomycetaceae</taxon>
        <taxon>Smittium</taxon>
    </lineage>
</organism>
<dbReference type="PROSITE" id="PS50250">
    <property type="entry name" value="PCI"/>
    <property type="match status" value="1"/>
</dbReference>